<keyword evidence="7" id="KW-1015">Disulfide bond</keyword>
<dbReference type="NCBIfam" id="TIGR00805">
    <property type="entry name" value="oat"/>
    <property type="match status" value="1"/>
</dbReference>
<comment type="subcellular location">
    <subcellularLocation>
        <location evidence="1 8">Cell membrane</location>
        <topology evidence="1 8">Multi-pass membrane protein</topology>
    </subcellularLocation>
</comment>
<feature type="transmembrane region" description="Helical" evidence="8">
    <location>
        <begin position="260"/>
        <end position="286"/>
    </location>
</feature>
<reference evidence="14" key="1">
    <citation type="submission" date="2016-04" db="UniProtKB">
        <authorList>
            <consortium name="WormBaseParasite"/>
        </authorList>
    </citation>
    <scope>IDENTIFICATION</scope>
</reference>
<protein>
    <recommendedName>
        <fullName evidence="8">Solute carrier organic anion transporter family member</fullName>
    </recommendedName>
</protein>
<keyword evidence="6 8" id="KW-0472">Membrane</keyword>
<dbReference type="PANTHER" id="PTHR11388">
    <property type="entry name" value="ORGANIC ANION TRANSPORTER"/>
    <property type="match status" value="1"/>
</dbReference>
<dbReference type="InterPro" id="IPR020846">
    <property type="entry name" value="MFS_dom"/>
</dbReference>
<keyword evidence="3" id="KW-1003">Cell membrane</keyword>
<evidence type="ECO:0000256" key="7">
    <source>
        <dbReference type="ARBA" id="ARBA00023157"/>
    </source>
</evidence>
<feature type="transmembrane region" description="Helical" evidence="8">
    <location>
        <begin position="122"/>
        <end position="143"/>
    </location>
</feature>
<dbReference type="OrthoDB" id="5062115at2759"/>
<feature type="transmembrane region" description="Helical" evidence="8">
    <location>
        <begin position="94"/>
        <end position="115"/>
    </location>
</feature>
<dbReference type="GO" id="GO:0016323">
    <property type="term" value="C:basolateral plasma membrane"/>
    <property type="evidence" value="ECO:0007669"/>
    <property type="project" value="TreeGrafter"/>
</dbReference>
<evidence type="ECO:0000256" key="6">
    <source>
        <dbReference type="ARBA" id="ARBA00023136"/>
    </source>
</evidence>
<feature type="transmembrane region" description="Helical" evidence="8">
    <location>
        <begin position="307"/>
        <end position="331"/>
    </location>
</feature>
<dbReference type="GO" id="GO:0043252">
    <property type="term" value="P:sodium-independent organic anion transport"/>
    <property type="evidence" value="ECO:0007669"/>
    <property type="project" value="TreeGrafter"/>
</dbReference>
<evidence type="ECO:0000313" key="14">
    <source>
        <dbReference type="WBParaSite" id="DME_0001021001-mRNA-1"/>
    </source>
</evidence>
<dbReference type="PROSITE" id="PS50850">
    <property type="entry name" value="MFS"/>
    <property type="match status" value="1"/>
</dbReference>
<evidence type="ECO:0000313" key="12">
    <source>
        <dbReference type="Proteomes" id="UP000038040"/>
    </source>
</evidence>
<accession>A0A158Q6I8</accession>
<evidence type="ECO:0000256" key="5">
    <source>
        <dbReference type="ARBA" id="ARBA00022989"/>
    </source>
</evidence>
<reference evidence="11 13" key="2">
    <citation type="submission" date="2018-11" db="EMBL/GenBank/DDBJ databases">
        <authorList>
            <consortium name="Pathogen Informatics"/>
        </authorList>
    </citation>
    <scope>NUCLEOTIDE SEQUENCE [LARGE SCALE GENOMIC DNA]</scope>
</reference>
<dbReference type="SUPFAM" id="SSF103473">
    <property type="entry name" value="MFS general substrate transporter"/>
    <property type="match status" value="2"/>
</dbReference>
<feature type="transmembrane region" description="Helical" evidence="8">
    <location>
        <begin position="173"/>
        <end position="198"/>
    </location>
</feature>
<dbReference type="GO" id="GO:0015347">
    <property type="term" value="F:sodium-independent organic anion transmembrane transporter activity"/>
    <property type="evidence" value="ECO:0007669"/>
    <property type="project" value="TreeGrafter"/>
</dbReference>
<dbReference type="WBParaSite" id="DME_0001021001-mRNA-1">
    <property type="protein sequence ID" value="DME_0001021001-mRNA-1"/>
    <property type="gene ID" value="DME_0001021001"/>
</dbReference>
<dbReference type="InterPro" id="IPR002350">
    <property type="entry name" value="Kazal_dom"/>
</dbReference>
<comment type="similarity">
    <text evidence="2 8">Belongs to the organo anion transporter (TC 2.A.60) family.</text>
</comment>
<dbReference type="PANTHER" id="PTHR11388:SF100">
    <property type="entry name" value="SOLUTE CARRIER ORGANIC ANION TRANSPORTER FAMILY MEMBER 4A1"/>
    <property type="match status" value="1"/>
</dbReference>
<dbReference type="CDD" id="cd17403">
    <property type="entry name" value="MFS_SLCO4_OATP4"/>
    <property type="match status" value="1"/>
</dbReference>
<evidence type="ECO:0000313" key="13">
    <source>
        <dbReference type="Proteomes" id="UP000274756"/>
    </source>
</evidence>
<feature type="transmembrane region" description="Helical" evidence="8">
    <location>
        <begin position="508"/>
        <end position="529"/>
    </location>
</feature>
<feature type="transmembrane region" description="Helical" evidence="8">
    <location>
        <begin position="54"/>
        <end position="74"/>
    </location>
</feature>
<feature type="transmembrane region" description="Helical" evidence="8">
    <location>
        <begin position="550"/>
        <end position="571"/>
    </location>
</feature>
<dbReference type="PROSITE" id="PS51465">
    <property type="entry name" value="KAZAL_2"/>
    <property type="match status" value="1"/>
</dbReference>
<dbReference type="STRING" id="318479.A0A158Q6I8"/>
<evidence type="ECO:0000259" key="9">
    <source>
        <dbReference type="PROSITE" id="PS50850"/>
    </source>
</evidence>
<feature type="transmembrane region" description="Helical" evidence="8">
    <location>
        <begin position="600"/>
        <end position="622"/>
    </location>
</feature>
<feature type="transmembrane region" description="Helical" evidence="8">
    <location>
        <begin position="351"/>
        <end position="372"/>
    </location>
</feature>
<organism evidence="12 14">
    <name type="scientific">Dracunculus medinensis</name>
    <name type="common">Guinea worm</name>
    <dbReference type="NCBI Taxonomy" id="318479"/>
    <lineage>
        <taxon>Eukaryota</taxon>
        <taxon>Metazoa</taxon>
        <taxon>Ecdysozoa</taxon>
        <taxon>Nematoda</taxon>
        <taxon>Chromadorea</taxon>
        <taxon>Rhabditida</taxon>
        <taxon>Spirurina</taxon>
        <taxon>Dracunculoidea</taxon>
        <taxon>Dracunculidae</taxon>
        <taxon>Dracunculus</taxon>
    </lineage>
</organism>
<evidence type="ECO:0000256" key="4">
    <source>
        <dbReference type="ARBA" id="ARBA00022692"/>
    </source>
</evidence>
<evidence type="ECO:0000313" key="11">
    <source>
        <dbReference type="EMBL" id="VDN53744.1"/>
    </source>
</evidence>
<keyword evidence="4 8" id="KW-0812">Transmembrane</keyword>
<dbReference type="EMBL" id="UYYG01000173">
    <property type="protein sequence ID" value="VDN53744.1"/>
    <property type="molecule type" value="Genomic_DNA"/>
</dbReference>
<feature type="transmembrane region" description="Helical" evidence="8">
    <location>
        <begin position="210"/>
        <end position="236"/>
    </location>
</feature>
<feature type="domain" description="Major facilitator superfamily (MFS) profile" evidence="9">
    <location>
        <begin position="55"/>
        <end position="626"/>
    </location>
</feature>
<feature type="transmembrane region" description="Helical" evidence="8">
    <location>
        <begin position="384"/>
        <end position="402"/>
    </location>
</feature>
<keyword evidence="13" id="KW-1185">Reference proteome</keyword>
<evidence type="ECO:0000256" key="2">
    <source>
        <dbReference type="ARBA" id="ARBA00009657"/>
    </source>
</evidence>
<dbReference type="InterPro" id="IPR004156">
    <property type="entry name" value="OATP"/>
</dbReference>
<keyword evidence="8" id="KW-0813">Transport</keyword>
<keyword evidence="8" id="KW-0406">Ion transport</keyword>
<dbReference type="AlphaFoldDB" id="A0A158Q6I8"/>
<keyword evidence="5 8" id="KW-1133">Transmembrane helix</keyword>
<dbReference type="InterPro" id="IPR036259">
    <property type="entry name" value="MFS_trans_sf"/>
</dbReference>
<gene>
    <name evidence="11" type="ORF">DME_LOCUS3717</name>
</gene>
<name>A0A158Q6I8_DRAME</name>
<sequence length="666" mass="73948">MESNASSSFDIDENSRRSSIKASEITDDSDDEQFLCGYGRCTPQWLQWFHTAKWLLTVLGACAFVQSFVVNSIFPVGLSTLEKRFHMTSTQTGIISSWYDFAVLLAVFPVCHWGNSGHKGRWIGIGTFLMGLGSFVCVLPHYMVSPYHIKERNQNDSDFGQCGYSASYLNPYFLIFILGQTLHGIGATPLFSIGTAYLDENVSQKASPVYLAIHAVVTSIGPVIGLFVGGFLLTIYTDFDRVDLSRITLKDSSDPRWVGAWWLGFLASAIFAILTAFPILAFARELPEAKKHRKKYKKILFLTKINILRNPTFVTCIVLGIFESIVINGFAAFMPKILEAILSTTPTKASYLSSVVIFAAAAGVMIGGTLIRQLNLQVGGMLKMIFMCHLIALLLIICFLIQCPARTFIGINWNYDNQKIKGTAGSLYSACNTECYCKSLWNPVCHKETGFAFYSACFAGCTVKTQNSSGIFWKDCSCMRQIASHMNTSTAPSNYILQEGFCERDCGYYEWIFLFLLFLSVVASFASGIPSQQIMLRVVPFQQRTLGIGVHWTFLRLLGFIPGGVLFGMMIDTACLKWQEACGAKQSCLVYDSYKLSWTIMAVAVVCKLVSILAAILGYMTYRPNDLDNGMSIQTTDSRGPLSLTVNDDRPPTEIHTSLGEKYFSS</sequence>
<evidence type="ECO:0000256" key="8">
    <source>
        <dbReference type="RuleBase" id="RU362056"/>
    </source>
</evidence>
<evidence type="ECO:0000256" key="1">
    <source>
        <dbReference type="ARBA" id="ARBA00004651"/>
    </source>
</evidence>
<evidence type="ECO:0000256" key="3">
    <source>
        <dbReference type="ARBA" id="ARBA00022475"/>
    </source>
</evidence>
<dbReference type="Gene3D" id="1.20.1250.20">
    <property type="entry name" value="MFS general substrate transporter like domains"/>
    <property type="match status" value="1"/>
</dbReference>
<dbReference type="Pfam" id="PF03137">
    <property type="entry name" value="OATP"/>
    <property type="match status" value="1"/>
</dbReference>
<dbReference type="Proteomes" id="UP000038040">
    <property type="component" value="Unplaced"/>
</dbReference>
<proteinExistence type="inferred from homology"/>
<feature type="domain" description="Kazal-like" evidence="10">
    <location>
        <begin position="425"/>
        <end position="480"/>
    </location>
</feature>
<dbReference type="GO" id="GO:0006811">
    <property type="term" value="P:monoatomic ion transport"/>
    <property type="evidence" value="ECO:0007669"/>
    <property type="project" value="UniProtKB-KW"/>
</dbReference>
<dbReference type="Proteomes" id="UP000274756">
    <property type="component" value="Unassembled WGS sequence"/>
</dbReference>
<evidence type="ECO:0000259" key="10">
    <source>
        <dbReference type="PROSITE" id="PS51465"/>
    </source>
</evidence>